<dbReference type="CDD" id="cd03249">
    <property type="entry name" value="ABC_MTABC3_MDL1_MDL2"/>
    <property type="match status" value="2"/>
</dbReference>
<dbReference type="InterPro" id="IPR017871">
    <property type="entry name" value="ABC_transporter-like_CS"/>
</dbReference>
<comment type="caution">
    <text evidence="15">The sequence shown here is derived from an EMBL/GenBank/DDBJ whole genome shotgun (WGS) entry which is preliminary data.</text>
</comment>
<dbReference type="GO" id="GO:0016887">
    <property type="term" value="F:ATP hydrolysis activity"/>
    <property type="evidence" value="ECO:0007669"/>
    <property type="project" value="InterPro"/>
</dbReference>
<evidence type="ECO:0000313" key="15">
    <source>
        <dbReference type="EMBL" id="RDX92506.1"/>
    </source>
</evidence>
<accession>A0A371GPT6</accession>
<dbReference type="InterPro" id="IPR036640">
    <property type="entry name" value="ABC1_TM_sf"/>
</dbReference>
<keyword evidence="4 12" id="KW-0812">Transmembrane</keyword>
<dbReference type="Gene3D" id="3.40.50.300">
    <property type="entry name" value="P-loop containing nucleotide triphosphate hydrolases"/>
    <property type="match status" value="2"/>
</dbReference>
<evidence type="ECO:0000256" key="4">
    <source>
        <dbReference type="ARBA" id="ARBA00022692"/>
    </source>
</evidence>
<dbReference type="GO" id="GO:0005524">
    <property type="term" value="F:ATP binding"/>
    <property type="evidence" value="ECO:0007669"/>
    <property type="project" value="UniProtKB-KW"/>
</dbReference>
<feature type="transmembrane region" description="Helical" evidence="12">
    <location>
        <begin position="175"/>
        <end position="196"/>
    </location>
</feature>
<dbReference type="PROSITE" id="PS50929">
    <property type="entry name" value="ABC_TM1F"/>
    <property type="match status" value="2"/>
</dbReference>
<dbReference type="SUPFAM" id="SSF90123">
    <property type="entry name" value="ABC transporter transmembrane region"/>
    <property type="match status" value="2"/>
</dbReference>
<dbReference type="InterPro" id="IPR039421">
    <property type="entry name" value="Type_1_exporter"/>
</dbReference>
<dbReference type="CDD" id="cd18577">
    <property type="entry name" value="ABC_6TM_Pgp_ABCB1_D1_like"/>
    <property type="match status" value="1"/>
</dbReference>
<dbReference type="SUPFAM" id="SSF52540">
    <property type="entry name" value="P-loop containing nucleoside triphosphate hydrolases"/>
    <property type="match status" value="2"/>
</dbReference>
<dbReference type="FunFam" id="1.20.1560.10:FF:000009">
    <property type="entry name" value="ABC transporter B family member 1"/>
    <property type="match status" value="1"/>
</dbReference>
<dbReference type="Pfam" id="PF00005">
    <property type="entry name" value="ABC_tran"/>
    <property type="match status" value="2"/>
</dbReference>
<comment type="subcellular location">
    <subcellularLocation>
        <location evidence="1">Cell membrane</location>
        <topology evidence="1">Multi-pass membrane protein</topology>
    </subcellularLocation>
</comment>
<dbReference type="InterPro" id="IPR003593">
    <property type="entry name" value="AAA+_ATPase"/>
</dbReference>
<proteinExistence type="inferred from homology"/>
<keyword evidence="3" id="KW-0813">Transport</keyword>
<keyword evidence="8 12" id="KW-1133">Transmembrane helix</keyword>
<feature type="region of interest" description="Disordered" evidence="11">
    <location>
        <begin position="596"/>
        <end position="641"/>
    </location>
</feature>
<keyword evidence="9 12" id="KW-0472">Membrane</keyword>
<feature type="compositionally biased region" description="Polar residues" evidence="11">
    <location>
        <begin position="609"/>
        <end position="623"/>
    </location>
</feature>
<dbReference type="OrthoDB" id="6500128at2759"/>
<dbReference type="GO" id="GO:0140359">
    <property type="term" value="F:ABC-type transporter activity"/>
    <property type="evidence" value="ECO:0007669"/>
    <property type="project" value="InterPro"/>
</dbReference>
<dbReference type="SMART" id="SM00382">
    <property type="entry name" value="AAA"/>
    <property type="match status" value="2"/>
</dbReference>
<feature type="transmembrane region" description="Helical" evidence="12">
    <location>
        <begin position="251"/>
        <end position="275"/>
    </location>
</feature>
<feature type="transmembrane region" description="Helical" evidence="12">
    <location>
        <begin position="366"/>
        <end position="385"/>
    </location>
</feature>
<gene>
    <name evidence="15" type="primary">ABCB9</name>
    <name evidence="15" type="ORF">CR513_25355</name>
</gene>
<dbReference type="PANTHER" id="PTHR24222:SF50">
    <property type="entry name" value="ABC TRANSPORTER B FAMILY MEMBER 9-LIKE ISOFORM X2"/>
    <property type="match status" value="1"/>
</dbReference>
<dbReference type="EMBL" id="QJKJ01004860">
    <property type="protein sequence ID" value="RDX92506.1"/>
    <property type="molecule type" value="Genomic_DNA"/>
</dbReference>
<feature type="non-terminal residue" evidence="15">
    <location>
        <position position="1"/>
    </location>
</feature>
<dbReference type="CDD" id="cd18578">
    <property type="entry name" value="ABC_6TM_Pgp_ABCB1_D2_like"/>
    <property type="match status" value="1"/>
</dbReference>
<dbReference type="InterPro" id="IPR011527">
    <property type="entry name" value="ABC1_TM_dom"/>
</dbReference>
<keyword evidence="6" id="KW-0547">Nucleotide-binding</keyword>
<dbReference type="PROSITE" id="PS50893">
    <property type="entry name" value="ABC_TRANSPORTER_2"/>
    <property type="match status" value="2"/>
</dbReference>
<evidence type="ECO:0000313" key="16">
    <source>
        <dbReference type="Proteomes" id="UP000257109"/>
    </source>
</evidence>
<name>A0A371GPT6_MUCPR</name>
<keyword evidence="7" id="KW-0067">ATP-binding</keyword>
<evidence type="ECO:0000256" key="11">
    <source>
        <dbReference type="SAM" id="MobiDB-lite"/>
    </source>
</evidence>
<evidence type="ECO:0000256" key="6">
    <source>
        <dbReference type="ARBA" id="ARBA00022741"/>
    </source>
</evidence>
<dbReference type="GO" id="GO:0010328">
    <property type="term" value="F:auxin influx transmembrane transporter activity"/>
    <property type="evidence" value="ECO:0007669"/>
    <property type="project" value="UniProtKB-ARBA"/>
</dbReference>
<reference evidence="15" key="1">
    <citation type="submission" date="2018-05" db="EMBL/GenBank/DDBJ databases">
        <title>Draft genome of Mucuna pruriens seed.</title>
        <authorList>
            <person name="Nnadi N.E."/>
            <person name="Vos R."/>
            <person name="Hasami M.H."/>
            <person name="Devisetty U.K."/>
            <person name="Aguiy J.C."/>
        </authorList>
    </citation>
    <scope>NUCLEOTIDE SEQUENCE [LARGE SCALE GENOMIC DNA]</scope>
    <source>
        <strain evidence="15">JCA_2017</strain>
    </source>
</reference>
<feature type="domain" description="ABC transporter" evidence="13">
    <location>
        <begin position="351"/>
        <end position="587"/>
    </location>
</feature>
<evidence type="ECO:0000256" key="5">
    <source>
        <dbReference type="ARBA" id="ARBA00022737"/>
    </source>
</evidence>
<dbReference type="FunFam" id="1.20.1560.10:FF:000044">
    <property type="entry name" value="ABC transporter B family member 9"/>
    <property type="match status" value="1"/>
</dbReference>
<dbReference type="STRING" id="157652.A0A371GPT6"/>
<feature type="compositionally biased region" description="Basic and acidic residues" evidence="11">
    <location>
        <begin position="596"/>
        <end position="608"/>
    </location>
</feature>
<evidence type="ECO:0000259" key="13">
    <source>
        <dbReference type="PROSITE" id="PS50893"/>
    </source>
</evidence>
<dbReference type="GO" id="GO:0010329">
    <property type="term" value="F:auxin efflux transmembrane transporter activity"/>
    <property type="evidence" value="ECO:0007669"/>
    <property type="project" value="UniProtKB-ARBA"/>
</dbReference>
<feature type="transmembrane region" description="Helical" evidence="12">
    <location>
        <begin position="736"/>
        <end position="759"/>
    </location>
</feature>
<feature type="domain" description="ABC transmembrane type-1" evidence="14">
    <location>
        <begin position="41"/>
        <end position="316"/>
    </location>
</feature>
<dbReference type="FunFam" id="3.40.50.300:FF:000066">
    <property type="entry name" value="ABC transporter B family member 1"/>
    <property type="match status" value="2"/>
</dbReference>
<dbReference type="GO" id="GO:0005886">
    <property type="term" value="C:plasma membrane"/>
    <property type="evidence" value="ECO:0007669"/>
    <property type="project" value="UniProtKB-SubCell"/>
</dbReference>
<dbReference type="AlphaFoldDB" id="A0A371GPT6"/>
<evidence type="ECO:0000256" key="12">
    <source>
        <dbReference type="SAM" id="Phobius"/>
    </source>
</evidence>
<dbReference type="Pfam" id="PF00664">
    <property type="entry name" value="ABC_membrane"/>
    <property type="match status" value="2"/>
</dbReference>
<dbReference type="InterPro" id="IPR027417">
    <property type="entry name" value="P-loop_NTPase"/>
</dbReference>
<evidence type="ECO:0000256" key="1">
    <source>
        <dbReference type="ARBA" id="ARBA00004651"/>
    </source>
</evidence>
<comment type="similarity">
    <text evidence="2">Belongs to the ABC transporter superfamily. ABCB family. Multidrug resistance exporter (TC 3.A.1.201) subfamily.</text>
</comment>
<sequence>MGQKIEAQDEEKKQYKAKVDEKVPFYKLFTFADHLDMTLMIIGFICAIANGLAQPLMTLIFGRLINIFGTTDKSHIVREVSKPCMACPFEVACWMVTGERQAARIRGLYLKTILKQDITFFDTETTAGEVIGRMSGDTILIQDAMGEKVGKFIQLVTSFLGGFVIAFSKGWELCLVLLACIPCIVVIGGIMSMMMAKMSTRGQAAYAEAGNVVEQTVGAIRTVASFTGEKKAIEKYNNKLRIAYNTTVQQGLASGFGMGVLLLIVFSTYALAMWYGSKLIVEKGYDGGSVFNIIISINTGGMSLGQATPCVNAFAAGQAAAYKMFETIKRKPKIDAYDTNGVVLEEIKGDIELKDVCFRYPARPDVLIFSGFSFFIPSGTTAALVGQSGSGKSTIISLLERFYDPESGEVLIDGVNLKNFQVRWIREQIGLVGQEPVLFTASIKENIAYGKEGATDEEITTAITLANAKKFIDKLPEGIDTMIGGHGTQLSGGQKQRIAIARAILKNPRILLLDEATSALDAESERIVQEALEKVMTQRTTVVVAHRLTTIRHADTIAVVHQGKIVEKGTHDELVKNAEGAYSQLIRLQEGNKAAEESLKVEEDKSNKDSSNLESHMTRSSTQRASLSIARSISRGSSGSRHSLSLGFALPQIPMHESGEQDDRDVESSEIDNAKRQKVPINRLAKLNKPELPVLLLGSLAAAIHGVTLPVFGLLLSSAVDSFYKPPHQLRKDSEFWSLLFVCLGLVALVSIPVENYLFGIAGGKLIERIRSMTFNKVVHQEISWFDHPSNSSHLTQRNELPCSGSVSARLATDASSVRSLVGDTLALIAVNIATITAGLIIAFTANWILAFVILAVSPMLIIQGYLQTKFVNGFSEDAKTKYEEASQVANDAVGSIRTVASFCAEPKVMDMYRKKCSGPEKQGVRLGLVSGAGFGFSFTALYCTNAFCFYIGSILVQHGKATFGEVFKVFFALTVTAVGVSQSSALAPDTNKAKDSAASIFEILDSQPAIDSSSDEGATLDTVKGDIELQNVSFCYPTRPNIQIFKDFCLTMPAGKTVALVGESGSGKSTVISLLERFYNPNSGHLLVDGVDIKKLRLSWLRQQMGLVGQEPILFNDSIRANIAYSKEGGAAEEEIIAAAEAANAHKFISSLPHGYDTSVGERGTQLSGGQKQRIAIARAILKDPRILLLDEATSALDAESERVVQEALDRVSVNRTTVVVAHRLATIKGADIIAVVKNGVVAEKGRHEELMKIDGGVYASLVALHMTT</sequence>
<feature type="transmembrane region" description="Helical" evidence="12">
    <location>
        <begin position="848"/>
        <end position="867"/>
    </location>
</feature>
<feature type="transmembrane region" description="Helical" evidence="12">
    <location>
        <begin position="692"/>
        <end position="716"/>
    </location>
</feature>
<keyword evidence="16" id="KW-1185">Reference proteome</keyword>
<keyword evidence="10" id="KW-0325">Glycoprotein</keyword>
<evidence type="ECO:0000256" key="2">
    <source>
        <dbReference type="ARBA" id="ARBA00007577"/>
    </source>
</evidence>
<feature type="domain" description="ABC transmembrane type-1" evidence="14">
    <location>
        <begin position="696"/>
        <end position="993"/>
    </location>
</feature>
<protein>
    <submittedName>
        <fullName evidence="15">ABC transporter B family member 9</fullName>
    </submittedName>
</protein>
<feature type="transmembrane region" description="Helical" evidence="12">
    <location>
        <begin position="821"/>
        <end position="842"/>
    </location>
</feature>
<evidence type="ECO:0000256" key="10">
    <source>
        <dbReference type="ARBA" id="ARBA00023180"/>
    </source>
</evidence>
<feature type="compositionally biased region" description="Low complexity" evidence="11">
    <location>
        <begin position="624"/>
        <end position="641"/>
    </location>
</feature>
<dbReference type="PROSITE" id="PS00211">
    <property type="entry name" value="ABC_TRANSPORTER_1"/>
    <property type="match status" value="2"/>
</dbReference>
<evidence type="ECO:0000256" key="9">
    <source>
        <dbReference type="ARBA" id="ARBA00023136"/>
    </source>
</evidence>
<keyword evidence="5" id="KW-0677">Repeat</keyword>
<dbReference type="Gene3D" id="1.20.1560.10">
    <property type="entry name" value="ABC transporter type 1, transmembrane domain"/>
    <property type="match status" value="2"/>
</dbReference>
<evidence type="ECO:0000259" key="14">
    <source>
        <dbReference type="PROSITE" id="PS50929"/>
    </source>
</evidence>
<feature type="transmembrane region" description="Helical" evidence="12">
    <location>
        <begin position="152"/>
        <end position="169"/>
    </location>
</feature>
<evidence type="ECO:0000256" key="7">
    <source>
        <dbReference type="ARBA" id="ARBA00022840"/>
    </source>
</evidence>
<feature type="transmembrane region" description="Helical" evidence="12">
    <location>
        <begin position="37"/>
        <end position="61"/>
    </location>
</feature>
<evidence type="ECO:0000256" key="3">
    <source>
        <dbReference type="ARBA" id="ARBA00022448"/>
    </source>
</evidence>
<evidence type="ECO:0000256" key="8">
    <source>
        <dbReference type="ARBA" id="ARBA00022989"/>
    </source>
</evidence>
<dbReference type="PANTHER" id="PTHR24222">
    <property type="entry name" value="ABC TRANSPORTER B FAMILY"/>
    <property type="match status" value="1"/>
</dbReference>
<organism evidence="15 16">
    <name type="scientific">Mucuna pruriens</name>
    <name type="common">Velvet bean</name>
    <name type="synonym">Dolichos pruriens</name>
    <dbReference type="NCBI Taxonomy" id="157652"/>
    <lineage>
        <taxon>Eukaryota</taxon>
        <taxon>Viridiplantae</taxon>
        <taxon>Streptophyta</taxon>
        <taxon>Embryophyta</taxon>
        <taxon>Tracheophyta</taxon>
        <taxon>Spermatophyta</taxon>
        <taxon>Magnoliopsida</taxon>
        <taxon>eudicotyledons</taxon>
        <taxon>Gunneridae</taxon>
        <taxon>Pentapetalae</taxon>
        <taxon>rosids</taxon>
        <taxon>fabids</taxon>
        <taxon>Fabales</taxon>
        <taxon>Fabaceae</taxon>
        <taxon>Papilionoideae</taxon>
        <taxon>50 kb inversion clade</taxon>
        <taxon>NPAAA clade</taxon>
        <taxon>indigoferoid/millettioid clade</taxon>
        <taxon>Phaseoleae</taxon>
        <taxon>Mucuna</taxon>
    </lineage>
</organism>
<dbReference type="Proteomes" id="UP000257109">
    <property type="component" value="Unassembled WGS sequence"/>
</dbReference>
<dbReference type="InterPro" id="IPR003439">
    <property type="entry name" value="ABC_transporter-like_ATP-bd"/>
</dbReference>
<feature type="domain" description="ABC transporter" evidence="13">
    <location>
        <begin position="1028"/>
        <end position="1265"/>
    </location>
</feature>